<dbReference type="AlphaFoldDB" id="A0A7Y0EM30"/>
<reference evidence="2 3" key="2">
    <citation type="submission" date="2020-06" db="EMBL/GenBank/DDBJ databases">
        <title>Complete Genome Sequence of Clostridium muelleri sp. nov. P21T, an Acid-Alcohol Producing Acetogen Isolated from Old Hay.</title>
        <authorList>
            <person name="Duncan K.E."/>
            <person name="Tanner R.S."/>
        </authorList>
    </citation>
    <scope>NUCLEOTIDE SEQUENCE [LARGE SCALE GENOMIC DNA]</scope>
    <source>
        <strain evidence="2 3">P21</strain>
    </source>
</reference>
<dbReference type="InterPro" id="IPR045886">
    <property type="entry name" value="ThiF/MoeB/HesA"/>
</dbReference>
<protein>
    <submittedName>
        <fullName evidence="2">HesA/MoeB/ThiF family protein</fullName>
    </submittedName>
</protein>
<dbReference type="Gene3D" id="3.40.50.720">
    <property type="entry name" value="NAD(P)-binding Rossmann-like Domain"/>
    <property type="match status" value="1"/>
</dbReference>
<gene>
    <name evidence="2" type="ORF">HBE96_20175</name>
</gene>
<dbReference type="InterPro" id="IPR000594">
    <property type="entry name" value="ThiF_NAD_FAD-bd"/>
</dbReference>
<reference evidence="2 3" key="1">
    <citation type="submission" date="2020-04" db="EMBL/GenBank/DDBJ databases">
        <authorList>
            <person name="Doyle D.A."/>
        </authorList>
    </citation>
    <scope>NUCLEOTIDE SEQUENCE [LARGE SCALE GENOMIC DNA]</scope>
    <source>
        <strain evidence="2 3">P21</strain>
    </source>
</reference>
<dbReference type="GO" id="GO:0061503">
    <property type="term" value="F:tRNA threonylcarbamoyladenosine dehydratase"/>
    <property type="evidence" value="ECO:0007669"/>
    <property type="project" value="TreeGrafter"/>
</dbReference>
<keyword evidence="3" id="KW-1185">Reference proteome</keyword>
<dbReference type="CDD" id="cd00757">
    <property type="entry name" value="ThiF_MoeB_HesA_family"/>
    <property type="match status" value="1"/>
</dbReference>
<evidence type="ECO:0000313" key="2">
    <source>
        <dbReference type="EMBL" id="NMM64915.1"/>
    </source>
</evidence>
<dbReference type="SUPFAM" id="SSF69572">
    <property type="entry name" value="Activating enzymes of the ubiquitin-like proteins"/>
    <property type="match status" value="1"/>
</dbReference>
<dbReference type="RefSeq" id="WP_169299502.1">
    <property type="nucleotide sequence ID" value="NZ_JABBNI010000058.1"/>
</dbReference>
<dbReference type="GO" id="GO:0061504">
    <property type="term" value="P:cyclic threonylcarbamoyladenosine biosynthetic process"/>
    <property type="evidence" value="ECO:0007669"/>
    <property type="project" value="TreeGrafter"/>
</dbReference>
<dbReference type="PANTHER" id="PTHR43267">
    <property type="entry name" value="TRNA THREONYLCARBAMOYLADENOSINE DEHYDRATASE"/>
    <property type="match status" value="1"/>
</dbReference>
<evidence type="ECO:0000313" key="3">
    <source>
        <dbReference type="Proteomes" id="UP000537131"/>
    </source>
</evidence>
<comment type="caution">
    <text evidence="2">The sequence shown here is derived from an EMBL/GenBank/DDBJ whole genome shotgun (WGS) entry which is preliminary data.</text>
</comment>
<organism evidence="2 3">
    <name type="scientific">Clostridium muellerianum</name>
    <dbReference type="NCBI Taxonomy" id="2716538"/>
    <lineage>
        <taxon>Bacteria</taxon>
        <taxon>Bacillati</taxon>
        <taxon>Bacillota</taxon>
        <taxon>Clostridia</taxon>
        <taxon>Eubacteriales</taxon>
        <taxon>Clostridiaceae</taxon>
        <taxon>Clostridium</taxon>
    </lineage>
</organism>
<dbReference type="Pfam" id="PF00899">
    <property type="entry name" value="ThiF"/>
    <property type="match status" value="1"/>
</dbReference>
<proteinExistence type="predicted"/>
<dbReference type="EMBL" id="JABBNI010000058">
    <property type="protein sequence ID" value="NMM64915.1"/>
    <property type="molecule type" value="Genomic_DNA"/>
</dbReference>
<sequence>MERYDRNMKTLSEEENHKLKEFKVCVIGCGGIGGYIIEMLGRIGIGSITAVDGDIFVESNLNRQILSSSESLGLSKALEAKYRMKKVNPLIEVKAVNEMLTEENALEILSGHHVVVDALDSIPARLLLQDSCKKLNITMVHGAIAGWYGQITTILPGDDTLNKIYNKDKNHTKGVEKKMGNPSFTPALAASIEVSEVIKILIGRGELLRKKVLFIDLLSSDYDVVPFE</sequence>
<name>A0A7Y0EM30_9CLOT</name>
<dbReference type="InterPro" id="IPR035985">
    <property type="entry name" value="Ubiquitin-activating_enz"/>
</dbReference>
<dbReference type="Proteomes" id="UP000537131">
    <property type="component" value="Unassembled WGS sequence"/>
</dbReference>
<accession>A0A7Y0EM30</accession>
<feature type="domain" description="THIF-type NAD/FAD binding fold" evidence="1">
    <location>
        <begin position="4"/>
        <end position="225"/>
    </location>
</feature>
<dbReference type="GO" id="GO:0008641">
    <property type="term" value="F:ubiquitin-like modifier activating enzyme activity"/>
    <property type="evidence" value="ECO:0007669"/>
    <property type="project" value="InterPro"/>
</dbReference>
<dbReference type="PANTHER" id="PTHR43267:SF1">
    <property type="entry name" value="TRNA THREONYLCARBAMOYLADENOSINE DEHYDRATASE"/>
    <property type="match status" value="1"/>
</dbReference>
<evidence type="ECO:0000259" key="1">
    <source>
        <dbReference type="Pfam" id="PF00899"/>
    </source>
</evidence>